<proteinExistence type="predicted"/>
<keyword evidence="2" id="KW-1185">Reference proteome</keyword>
<dbReference type="Proteomes" id="UP001466893">
    <property type="component" value="Chromosome"/>
</dbReference>
<evidence type="ECO:0000313" key="2">
    <source>
        <dbReference type="Proteomes" id="UP001466893"/>
    </source>
</evidence>
<evidence type="ECO:0008006" key="3">
    <source>
        <dbReference type="Google" id="ProtNLM"/>
    </source>
</evidence>
<dbReference type="EMBL" id="CP151800">
    <property type="protein sequence ID" value="WZV98927.1"/>
    <property type="molecule type" value="Genomic_DNA"/>
</dbReference>
<organism evidence="1 2">
    <name type="scientific">Kosakonia calanthes</name>
    <dbReference type="NCBI Taxonomy" id="3139408"/>
    <lineage>
        <taxon>Bacteria</taxon>
        <taxon>Pseudomonadati</taxon>
        <taxon>Pseudomonadota</taxon>
        <taxon>Gammaproteobacteria</taxon>
        <taxon>Enterobacterales</taxon>
        <taxon>Enterobacteriaceae</taxon>
        <taxon>Kosakonia</taxon>
    </lineage>
</organism>
<protein>
    <recommendedName>
        <fullName evidence="3">LF-82</fullName>
    </recommendedName>
</protein>
<evidence type="ECO:0000313" key="1">
    <source>
        <dbReference type="EMBL" id="WZV98927.1"/>
    </source>
</evidence>
<dbReference type="RefSeq" id="WP_342323487.1">
    <property type="nucleotide sequence ID" value="NZ_CP151800.1"/>
</dbReference>
<accession>A0ABZ3B7R0</accession>
<sequence>MGVKDSNYQVVYRGQVLPRFINGGWVFFQRLKEYGGGYWLGQTYQDAFIFGIERPVSLNEGMAFLVVKKAAEVRYLESLTAEDDPNLSLF</sequence>
<reference evidence="1 2" key="1">
    <citation type="submission" date="2024-04" db="EMBL/GenBank/DDBJ databases">
        <title>Kosakonia calanthae sp. nov., a halophilic bacterium isolated from leaves of Calanthe tiplacata.</title>
        <authorList>
            <person name="Wu P."/>
        </authorList>
    </citation>
    <scope>NUCLEOTIDE SEQUENCE [LARGE SCALE GENOMIC DNA]</scope>
    <source>
        <strain evidence="1 2">BYX6</strain>
    </source>
</reference>
<name>A0ABZ3B7R0_9ENTR</name>
<gene>
    <name evidence="1" type="ORF">AAEY27_03240</name>
</gene>